<gene>
    <name evidence="2" type="ORF">glysoja_043990</name>
</gene>
<organism evidence="2">
    <name type="scientific">Glycine soja</name>
    <name type="common">Wild soybean</name>
    <dbReference type="NCBI Taxonomy" id="3848"/>
    <lineage>
        <taxon>Eukaryota</taxon>
        <taxon>Viridiplantae</taxon>
        <taxon>Streptophyta</taxon>
        <taxon>Embryophyta</taxon>
        <taxon>Tracheophyta</taxon>
        <taxon>Spermatophyta</taxon>
        <taxon>Magnoliopsida</taxon>
        <taxon>eudicotyledons</taxon>
        <taxon>Gunneridae</taxon>
        <taxon>Pentapetalae</taxon>
        <taxon>rosids</taxon>
        <taxon>fabids</taxon>
        <taxon>Fabales</taxon>
        <taxon>Fabaceae</taxon>
        <taxon>Papilionoideae</taxon>
        <taxon>50 kb inversion clade</taxon>
        <taxon>NPAAA clade</taxon>
        <taxon>indigoferoid/millettioid clade</taxon>
        <taxon>Phaseoleae</taxon>
        <taxon>Glycine</taxon>
        <taxon>Glycine subgen. Soja</taxon>
    </lineage>
</organism>
<accession>A0A0B2R0F1</accession>
<evidence type="ECO:0000256" key="1">
    <source>
        <dbReference type="SAM" id="SignalP"/>
    </source>
</evidence>
<dbReference type="AlphaFoldDB" id="A0A0B2R0F1"/>
<reference evidence="2" key="1">
    <citation type="submission" date="2014-07" db="EMBL/GenBank/DDBJ databases">
        <title>Identification of a novel salt tolerance gene in wild soybean by whole-genome sequencing.</title>
        <authorList>
            <person name="Lam H.-M."/>
            <person name="Qi X."/>
            <person name="Li M.-W."/>
            <person name="Liu X."/>
            <person name="Xie M."/>
            <person name="Ni M."/>
            <person name="Xu X."/>
        </authorList>
    </citation>
    <scope>NUCLEOTIDE SEQUENCE [LARGE SCALE GENOMIC DNA]</scope>
    <source>
        <tissue evidence="2">Root</tissue>
    </source>
</reference>
<dbReference type="Proteomes" id="UP000053555">
    <property type="component" value="Unassembled WGS sequence"/>
</dbReference>
<feature type="chain" id="PRO_5002076480" evidence="1">
    <location>
        <begin position="17"/>
        <end position="51"/>
    </location>
</feature>
<feature type="signal peptide" evidence="1">
    <location>
        <begin position="1"/>
        <end position="16"/>
    </location>
</feature>
<dbReference type="EMBL" id="KN654284">
    <property type="protein sequence ID" value="KHN25543.1"/>
    <property type="molecule type" value="Genomic_DNA"/>
</dbReference>
<keyword evidence="1" id="KW-0732">Signal</keyword>
<proteinExistence type="predicted"/>
<name>A0A0B2R0F1_GLYSO</name>
<sequence>MIILTIVLTCVSGSAGKKLAESIIKEKLAVANACSRSEAIPPEWAEAEQIS</sequence>
<evidence type="ECO:0000313" key="2">
    <source>
        <dbReference type="EMBL" id="KHN25543.1"/>
    </source>
</evidence>
<protein>
    <submittedName>
        <fullName evidence="2">Uncharacterized protein</fullName>
    </submittedName>
</protein>